<keyword evidence="1" id="KW-1133">Transmembrane helix</keyword>
<name>A0ABW0ZY43_9ACTN</name>
<comment type="caution">
    <text evidence="2">The sequence shown here is derived from an EMBL/GenBank/DDBJ whole genome shotgun (WGS) entry which is preliminary data.</text>
</comment>
<keyword evidence="1" id="KW-0472">Membrane</keyword>
<dbReference type="RefSeq" id="WP_378283763.1">
    <property type="nucleotide sequence ID" value="NZ_JBHSON010000028.1"/>
</dbReference>
<feature type="transmembrane region" description="Helical" evidence="1">
    <location>
        <begin position="20"/>
        <end position="44"/>
    </location>
</feature>
<dbReference type="Proteomes" id="UP001596074">
    <property type="component" value="Unassembled WGS sequence"/>
</dbReference>
<gene>
    <name evidence="2" type="ORF">ACFPZN_21065</name>
</gene>
<proteinExistence type="predicted"/>
<dbReference type="EMBL" id="JBHSON010000028">
    <property type="protein sequence ID" value="MFC5748126.1"/>
    <property type="molecule type" value="Genomic_DNA"/>
</dbReference>
<evidence type="ECO:0000313" key="3">
    <source>
        <dbReference type="Proteomes" id="UP001596074"/>
    </source>
</evidence>
<evidence type="ECO:0000313" key="2">
    <source>
        <dbReference type="EMBL" id="MFC5748126.1"/>
    </source>
</evidence>
<keyword evidence="1" id="KW-0812">Transmembrane</keyword>
<reference evidence="3" key="1">
    <citation type="journal article" date="2019" name="Int. J. Syst. Evol. Microbiol.">
        <title>The Global Catalogue of Microorganisms (GCM) 10K type strain sequencing project: providing services to taxonomists for standard genome sequencing and annotation.</title>
        <authorList>
            <consortium name="The Broad Institute Genomics Platform"/>
            <consortium name="The Broad Institute Genome Sequencing Center for Infectious Disease"/>
            <person name="Wu L."/>
            <person name="Ma J."/>
        </authorList>
    </citation>
    <scope>NUCLEOTIDE SEQUENCE [LARGE SCALE GENOMIC DNA]</scope>
    <source>
        <strain evidence="3">KCTC 42087</strain>
    </source>
</reference>
<sequence length="77" mass="8103">MPLDPGHRTVDPPRVGAAYIWLIVVATFGVYMAFITPIAISLAIRVAQLSPGHEEYLGYITGAGALAACEENQTGCG</sequence>
<accession>A0ABW0ZY43</accession>
<organism evidence="2 3">
    <name type="scientific">Actinomadura rugatobispora</name>
    <dbReference type="NCBI Taxonomy" id="1994"/>
    <lineage>
        <taxon>Bacteria</taxon>
        <taxon>Bacillati</taxon>
        <taxon>Actinomycetota</taxon>
        <taxon>Actinomycetes</taxon>
        <taxon>Streptosporangiales</taxon>
        <taxon>Thermomonosporaceae</taxon>
        <taxon>Actinomadura</taxon>
    </lineage>
</organism>
<evidence type="ECO:0000256" key="1">
    <source>
        <dbReference type="SAM" id="Phobius"/>
    </source>
</evidence>
<keyword evidence="3" id="KW-1185">Reference proteome</keyword>
<protein>
    <submittedName>
        <fullName evidence="2">Uncharacterized protein</fullName>
    </submittedName>
</protein>